<evidence type="ECO:0000313" key="1">
    <source>
        <dbReference type="EMBL" id="MBB6327935.1"/>
    </source>
</evidence>
<proteinExistence type="predicted"/>
<dbReference type="EMBL" id="JACIJO010000003">
    <property type="protein sequence ID" value="MBB6327935.1"/>
    <property type="molecule type" value="Genomic_DNA"/>
</dbReference>
<name>A0A841MZQ2_9BACT</name>
<sequence length="38" mass="4130">MPEQLRLVENGLKILMVETVLQAIAIDSTEDLTSAEAS</sequence>
<protein>
    <submittedName>
        <fullName evidence="1">CMP-2-keto-3-deoxyoctulosonic acid synthetase</fullName>
    </submittedName>
</protein>
<accession>A0A841MZQ2</accession>
<dbReference type="AlphaFoldDB" id="A0A841MZQ2"/>
<keyword evidence="2" id="KW-1185">Reference proteome</keyword>
<gene>
    <name evidence="1" type="ORF">FHS59_003578</name>
</gene>
<reference evidence="1 2" key="1">
    <citation type="submission" date="2020-08" db="EMBL/GenBank/DDBJ databases">
        <title>Genomic Encyclopedia of Type Strains, Phase IV (KMG-IV): sequencing the most valuable type-strain genomes for metagenomic binning, comparative biology and taxonomic classification.</title>
        <authorList>
            <person name="Goeker M."/>
        </authorList>
    </citation>
    <scope>NUCLEOTIDE SEQUENCE [LARGE SCALE GENOMIC DNA]</scope>
    <source>
        <strain evidence="1 2">DSM 102044</strain>
    </source>
</reference>
<evidence type="ECO:0000313" key="2">
    <source>
        <dbReference type="Proteomes" id="UP000588604"/>
    </source>
</evidence>
<comment type="caution">
    <text evidence="1">The sequence shown here is derived from an EMBL/GenBank/DDBJ whole genome shotgun (WGS) entry which is preliminary data.</text>
</comment>
<organism evidence="1 2">
    <name type="scientific">Algoriphagus iocasae</name>
    <dbReference type="NCBI Taxonomy" id="1836499"/>
    <lineage>
        <taxon>Bacteria</taxon>
        <taxon>Pseudomonadati</taxon>
        <taxon>Bacteroidota</taxon>
        <taxon>Cytophagia</taxon>
        <taxon>Cytophagales</taxon>
        <taxon>Cyclobacteriaceae</taxon>
        <taxon>Algoriphagus</taxon>
    </lineage>
</organism>
<dbReference type="Proteomes" id="UP000588604">
    <property type="component" value="Unassembled WGS sequence"/>
</dbReference>